<dbReference type="Proteomes" id="UP000887565">
    <property type="component" value="Unplaced"/>
</dbReference>
<evidence type="ECO:0000256" key="1">
    <source>
        <dbReference type="SAM" id="MobiDB-lite"/>
    </source>
</evidence>
<feature type="transmembrane region" description="Helical" evidence="2">
    <location>
        <begin position="6"/>
        <end position="25"/>
    </location>
</feature>
<dbReference type="AlphaFoldDB" id="A0A915IL71"/>
<keyword evidence="2" id="KW-0472">Membrane</keyword>
<accession>A0A915IL71</accession>
<name>A0A915IL71_ROMCU</name>
<keyword evidence="2" id="KW-0812">Transmembrane</keyword>
<sequence>MAPKILGLGAISALKILTIYITTAISTTTDKFKRVIDKIKNILPRWDDLQRPPNDQSICGNKNAIDISLPIQNSLCLNGSRLSTDNTLAAVLDLPYALEKCNSPTVSELFSFDDDTTSYPSENENSQQRLQSSSTPIYETPFQKEILGPIFLNEISVYDLPSAEDCLKNVELAHTRC</sequence>
<reference evidence="4" key="1">
    <citation type="submission" date="2022-11" db="UniProtKB">
        <authorList>
            <consortium name="WormBaseParasite"/>
        </authorList>
    </citation>
    <scope>IDENTIFICATION</scope>
</reference>
<feature type="compositionally biased region" description="Polar residues" evidence="1">
    <location>
        <begin position="117"/>
        <end position="135"/>
    </location>
</feature>
<evidence type="ECO:0000313" key="3">
    <source>
        <dbReference type="Proteomes" id="UP000887565"/>
    </source>
</evidence>
<evidence type="ECO:0000313" key="4">
    <source>
        <dbReference type="WBParaSite" id="nRc.2.0.1.t14624-RA"/>
    </source>
</evidence>
<evidence type="ECO:0000256" key="2">
    <source>
        <dbReference type="SAM" id="Phobius"/>
    </source>
</evidence>
<protein>
    <submittedName>
        <fullName evidence="4">Uncharacterized protein</fullName>
    </submittedName>
</protein>
<keyword evidence="2" id="KW-1133">Transmembrane helix</keyword>
<organism evidence="3 4">
    <name type="scientific">Romanomermis culicivorax</name>
    <name type="common">Nematode worm</name>
    <dbReference type="NCBI Taxonomy" id="13658"/>
    <lineage>
        <taxon>Eukaryota</taxon>
        <taxon>Metazoa</taxon>
        <taxon>Ecdysozoa</taxon>
        <taxon>Nematoda</taxon>
        <taxon>Enoplea</taxon>
        <taxon>Dorylaimia</taxon>
        <taxon>Mermithida</taxon>
        <taxon>Mermithoidea</taxon>
        <taxon>Mermithidae</taxon>
        <taxon>Romanomermis</taxon>
    </lineage>
</organism>
<proteinExistence type="predicted"/>
<dbReference type="WBParaSite" id="nRc.2.0.1.t14624-RA">
    <property type="protein sequence ID" value="nRc.2.0.1.t14624-RA"/>
    <property type="gene ID" value="nRc.2.0.1.g14624"/>
</dbReference>
<keyword evidence="3" id="KW-1185">Reference proteome</keyword>
<feature type="region of interest" description="Disordered" evidence="1">
    <location>
        <begin position="112"/>
        <end position="135"/>
    </location>
</feature>